<accession>A0AAW0QHY4</accession>
<feature type="domain" description="Rhodopsin" evidence="8">
    <location>
        <begin position="150"/>
        <end position="241"/>
    </location>
</feature>
<comment type="caution">
    <text evidence="9">The sequence shown here is derived from an EMBL/GenBank/DDBJ whole genome shotgun (WGS) entry which is preliminary data.</text>
</comment>
<evidence type="ECO:0000256" key="1">
    <source>
        <dbReference type="ARBA" id="ARBA00004141"/>
    </source>
</evidence>
<gene>
    <name evidence="9" type="ORF">PG999_010481</name>
</gene>
<feature type="transmembrane region" description="Helical" evidence="7">
    <location>
        <begin position="109"/>
        <end position="130"/>
    </location>
</feature>
<dbReference type="Proteomes" id="UP001392437">
    <property type="component" value="Unassembled WGS sequence"/>
</dbReference>
<evidence type="ECO:0000313" key="10">
    <source>
        <dbReference type="Proteomes" id="UP001392437"/>
    </source>
</evidence>
<reference evidence="9 10" key="1">
    <citation type="submission" date="2023-01" db="EMBL/GenBank/DDBJ databases">
        <title>Analysis of 21 Apiospora genomes using comparative genomics revels a genus with tremendous synthesis potential of carbohydrate active enzymes and secondary metabolites.</title>
        <authorList>
            <person name="Sorensen T."/>
        </authorList>
    </citation>
    <scope>NUCLEOTIDE SEQUENCE [LARGE SCALE GENOMIC DNA]</scope>
    <source>
        <strain evidence="9 10">CBS 117206</strain>
    </source>
</reference>
<evidence type="ECO:0000259" key="8">
    <source>
        <dbReference type="Pfam" id="PF20684"/>
    </source>
</evidence>
<feature type="transmembrane region" description="Helical" evidence="7">
    <location>
        <begin position="29"/>
        <end position="53"/>
    </location>
</feature>
<feature type="region of interest" description="Disordered" evidence="6">
    <location>
        <begin position="261"/>
        <end position="283"/>
    </location>
</feature>
<dbReference type="AlphaFoldDB" id="A0AAW0QHY4"/>
<sequence length="364" mass="40022">MPSAPYTGPPGKPVDVSTLDPTFVAESNAAMILAITGVFHFLALIVVAMRLYTRACLIRAMGIDDWTMLAAVVVAVGQYAVWIIEVDHGLGRHQIVIPRDELIALKHAGFFQVLLNFCDLCLIKISIAFALMRLTRARWVSWALWCLIRFNIFTNVALAFLPVPIVWSLQMKIRTRIYIVGILSLGWVAVAIGLVKSVYQVSAATDTDSTFRQSIQFFGYLESQLGVIAASIPALKPLLNRCLGREDTSYGAGQSPATGYYARGGTNRTAKRSKPHSHIYVSSQTGPDEFELHMRQSGGRDKVGMTSTIYHEPGSQELVLHDDDSNKVPPKKPVELQKYHYEEGGGCACQGKVQVVSPVSQTIP</sequence>
<dbReference type="InterPro" id="IPR049326">
    <property type="entry name" value="Rhodopsin_dom_fungi"/>
</dbReference>
<dbReference type="InterPro" id="IPR052337">
    <property type="entry name" value="SAT4-like"/>
</dbReference>
<evidence type="ECO:0000256" key="3">
    <source>
        <dbReference type="ARBA" id="ARBA00022989"/>
    </source>
</evidence>
<keyword evidence="3 7" id="KW-1133">Transmembrane helix</keyword>
<dbReference type="EMBL" id="JAQQWP010000009">
    <property type="protein sequence ID" value="KAK8100107.1"/>
    <property type="molecule type" value="Genomic_DNA"/>
</dbReference>
<keyword evidence="4 7" id="KW-0472">Membrane</keyword>
<feature type="transmembrane region" description="Helical" evidence="7">
    <location>
        <begin position="177"/>
        <end position="195"/>
    </location>
</feature>
<evidence type="ECO:0000256" key="6">
    <source>
        <dbReference type="SAM" id="MobiDB-lite"/>
    </source>
</evidence>
<dbReference type="PANTHER" id="PTHR33048:SF167">
    <property type="entry name" value="INTEGRAL MEMBRANE PROTEIN"/>
    <property type="match status" value="1"/>
</dbReference>
<keyword evidence="2 7" id="KW-0812">Transmembrane</keyword>
<evidence type="ECO:0000256" key="2">
    <source>
        <dbReference type="ARBA" id="ARBA00022692"/>
    </source>
</evidence>
<dbReference type="GO" id="GO:0016020">
    <property type="term" value="C:membrane"/>
    <property type="evidence" value="ECO:0007669"/>
    <property type="project" value="UniProtKB-SubCell"/>
</dbReference>
<dbReference type="PANTHER" id="PTHR33048">
    <property type="entry name" value="PTH11-LIKE INTEGRAL MEMBRANE PROTEIN (AFU_ORTHOLOGUE AFUA_5G11245)"/>
    <property type="match status" value="1"/>
</dbReference>
<organism evidence="9 10">
    <name type="scientific">Apiospora kogelbergensis</name>
    <dbReference type="NCBI Taxonomy" id="1337665"/>
    <lineage>
        <taxon>Eukaryota</taxon>
        <taxon>Fungi</taxon>
        <taxon>Dikarya</taxon>
        <taxon>Ascomycota</taxon>
        <taxon>Pezizomycotina</taxon>
        <taxon>Sordariomycetes</taxon>
        <taxon>Xylariomycetidae</taxon>
        <taxon>Amphisphaeriales</taxon>
        <taxon>Apiosporaceae</taxon>
        <taxon>Apiospora</taxon>
    </lineage>
</organism>
<comment type="similarity">
    <text evidence="5">Belongs to the SAT4 family.</text>
</comment>
<protein>
    <recommendedName>
        <fullName evidence="8">Rhodopsin domain-containing protein</fullName>
    </recommendedName>
</protein>
<keyword evidence="10" id="KW-1185">Reference proteome</keyword>
<proteinExistence type="inferred from homology"/>
<evidence type="ECO:0000256" key="7">
    <source>
        <dbReference type="SAM" id="Phobius"/>
    </source>
</evidence>
<evidence type="ECO:0000313" key="9">
    <source>
        <dbReference type="EMBL" id="KAK8100107.1"/>
    </source>
</evidence>
<feature type="transmembrane region" description="Helical" evidence="7">
    <location>
        <begin position="65"/>
        <end position="84"/>
    </location>
</feature>
<evidence type="ECO:0000256" key="5">
    <source>
        <dbReference type="ARBA" id="ARBA00038359"/>
    </source>
</evidence>
<name>A0AAW0QHY4_9PEZI</name>
<comment type="subcellular location">
    <subcellularLocation>
        <location evidence="1">Membrane</location>
        <topology evidence="1">Multi-pass membrane protein</topology>
    </subcellularLocation>
</comment>
<feature type="transmembrane region" description="Helical" evidence="7">
    <location>
        <begin position="142"/>
        <end position="165"/>
    </location>
</feature>
<evidence type="ECO:0000256" key="4">
    <source>
        <dbReference type="ARBA" id="ARBA00023136"/>
    </source>
</evidence>
<dbReference type="Pfam" id="PF20684">
    <property type="entry name" value="Fung_rhodopsin"/>
    <property type="match status" value="1"/>
</dbReference>